<organism evidence="2 3">
    <name type="scientific">Dryococelus australis</name>
    <dbReference type="NCBI Taxonomy" id="614101"/>
    <lineage>
        <taxon>Eukaryota</taxon>
        <taxon>Metazoa</taxon>
        <taxon>Ecdysozoa</taxon>
        <taxon>Arthropoda</taxon>
        <taxon>Hexapoda</taxon>
        <taxon>Insecta</taxon>
        <taxon>Pterygota</taxon>
        <taxon>Neoptera</taxon>
        <taxon>Polyneoptera</taxon>
        <taxon>Phasmatodea</taxon>
        <taxon>Verophasmatodea</taxon>
        <taxon>Anareolatae</taxon>
        <taxon>Phasmatidae</taxon>
        <taxon>Eurycanthinae</taxon>
        <taxon>Dryococelus</taxon>
    </lineage>
</organism>
<comment type="caution">
    <text evidence="2">The sequence shown here is derived from an EMBL/GenBank/DDBJ whole genome shotgun (WGS) entry which is preliminary data.</text>
</comment>
<gene>
    <name evidence="2" type="ORF">PR048_008270</name>
</gene>
<name>A0ABQ9HWM1_9NEOP</name>
<protein>
    <submittedName>
        <fullName evidence="2">Uncharacterized protein</fullName>
    </submittedName>
</protein>
<feature type="region of interest" description="Disordered" evidence="1">
    <location>
        <begin position="48"/>
        <end position="67"/>
    </location>
</feature>
<evidence type="ECO:0000313" key="3">
    <source>
        <dbReference type="Proteomes" id="UP001159363"/>
    </source>
</evidence>
<accession>A0ABQ9HWM1</accession>
<evidence type="ECO:0000313" key="2">
    <source>
        <dbReference type="EMBL" id="KAJ8888778.1"/>
    </source>
</evidence>
<dbReference type="EMBL" id="JARBHB010000003">
    <property type="protein sequence ID" value="KAJ8888778.1"/>
    <property type="molecule type" value="Genomic_DNA"/>
</dbReference>
<reference evidence="2 3" key="1">
    <citation type="submission" date="2023-02" db="EMBL/GenBank/DDBJ databases">
        <title>LHISI_Scaffold_Assembly.</title>
        <authorList>
            <person name="Stuart O.P."/>
            <person name="Cleave R."/>
            <person name="Magrath M.J.L."/>
            <person name="Mikheyev A.S."/>
        </authorList>
    </citation>
    <scope>NUCLEOTIDE SEQUENCE [LARGE SCALE GENOMIC DNA]</scope>
    <source>
        <strain evidence="2">Daus_M_001</strain>
        <tissue evidence="2">Leg muscle</tissue>
    </source>
</reference>
<evidence type="ECO:0000256" key="1">
    <source>
        <dbReference type="SAM" id="MobiDB-lite"/>
    </source>
</evidence>
<proteinExistence type="predicted"/>
<keyword evidence="3" id="KW-1185">Reference proteome</keyword>
<sequence length="491" mass="54825">MKATRQNVPREAIKERRQVETESACHCLFLGVWREELNRGRAKVCGGTNHNKASRRPLGGASVPGRRPQSLACITQRSTVTARDVCRHCHRGGKCGALAAIPPKSIPAEDKWAFIDAVSLLSSHQGDPGSIPGRVTPDFRMWESCRTMPLAGEFSRGSPVSPTLSFRRSSILSSITLFGSQDLDIKNHSNLLTHSLSICSRCLAVRVMFIPNATFLIRSFSRRARFFCTESISFRETSWLGLRGQDVEIRSVSEILCGRLNHLLESASDNMNKVGLSKLIVIVVVCAERRGSVKGDIATRIKSPIAAKRKALYWRALFSPCCVYLWDFQRRHYFIGAADFAKSPTPLGLKRGRNVNMHSARRRGVYRQRGARERLLLLRAIDPAVASEQSVFANLPRDRHALEVSRGGRLTNTLMQRAPPRSIKRSVRDQKPVARSLLRIVRGRVEDNERESSYDSDGGGGKAMTGFELQTCAMVLGYIVFGRYLKNALDY</sequence>
<dbReference type="Proteomes" id="UP001159363">
    <property type="component" value="Chromosome 3"/>
</dbReference>